<dbReference type="Gene3D" id="3.40.50.620">
    <property type="entry name" value="HUPs"/>
    <property type="match status" value="1"/>
</dbReference>
<dbReference type="InterPro" id="IPR006015">
    <property type="entry name" value="Universal_stress_UspA"/>
</dbReference>
<feature type="region of interest" description="Disordered" evidence="1">
    <location>
        <begin position="25"/>
        <end position="263"/>
    </location>
</feature>
<dbReference type="InterPro" id="IPR014729">
    <property type="entry name" value="Rossmann-like_a/b/a_fold"/>
</dbReference>
<dbReference type="InterPro" id="IPR006016">
    <property type="entry name" value="UspA"/>
</dbReference>
<comment type="caution">
    <text evidence="3">The sequence shown here is derived from an EMBL/GenBank/DDBJ whole genome shotgun (WGS) entry which is preliminary data.</text>
</comment>
<evidence type="ECO:0000313" key="4">
    <source>
        <dbReference type="Proteomes" id="UP001270362"/>
    </source>
</evidence>
<dbReference type="PRINTS" id="PR01438">
    <property type="entry name" value="UNVRSLSTRESS"/>
</dbReference>
<feature type="compositionally biased region" description="Basic and acidic residues" evidence="1">
    <location>
        <begin position="303"/>
        <end position="314"/>
    </location>
</feature>
<feature type="compositionally biased region" description="Polar residues" evidence="1">
    <location>
        <begin position="360"/>
        <end position="377"/>
    </location>
</feature>
<protein>
    <recommendedName>
        <fullName evidence="2">UspA domain-containing protein</fullName>
    </recommendedName>
</protein>
<dbReference type="SUPFAM" id="SSF52402">
    <property type="entry name" value="Adenine nucleotide alpha hydrolases-like"/>
    <property type="match status" value="1"/>
</dbReference>
<feature type="compositionally biased region" description="Polar residues" evidence="1">
    <location>
        <begin position="119"/>
        <end position="134"/>
    </location>
</feature>
<feature type="domain" description="UspA" evidence="2">
    <location>
        <begin position="606"/>
        <end position="697"/>
    </location>
</feature>
<feature type="compositionally biased region" description="Low complexity" evidence="1">
    <location>
        <begin position="41"/>
        <end position="55"/>
    </location>
</feature>
<accession>A0AAE0X0Y4</accession>
<reference evidence="3" key="2">
    <citation type="submission" date="2023-06" db="EMBL/GenBank/DDBJ databases">
        <authorList>
            <consortium name="Lawrence Berkeley National Laboratory"/>
            <person name="Haridas S."/>
            <person name="Hensen N."/>
            <person name="Bonometti L."/>
            <person name="Westerberg I."/>
            <person name="Brannstrom I.O."/>
            <person name="Guillou S."/>
            <person name="Cros-Aarteil S."/>
            <person name="Calhoun S."/>
            <person name="Kuo A."/>
            <person name="Mondo S."/>
            <person name="Pangilinan J."/>
            <person name="Riley R."/>
            <person name="Labutti K."/>
            <person name="Andreopoulos B."/>
            <person name="Lipzen A."/>
            <person name="Chen C."/>
            <person name="Yanf M."/>
            <person name="Daum C."/>
            <person name="Ng V."/>
            <person name="Clum A."/>
            <person name="Steindorff A."/>
            <person name="Ohm R."/>
            <person name="Martin F."/>
            <person name="Silar P."/>
            <person name="Natvig D."/>
            <person name="Lalanne C."/>
            <person name="Gautier V."/>
            <person name="Ament-Velasquez S.L."/>
            <person name="Kruys A."/>
            <person name="Hutchinson M.I."/>
            <person name="Powell A.J."/>
            <person name="Barry K."/>
            <person name="Miller A.N."/>
            <person name="Grigoriev I.V."/>
            <person name="Debuchy R."/>
            <person name="Gladieux P."/>
            <person name="Thoren M.H."/>
            <person name="Johannesson H."/>
        </authorList>
    </citation>
    <scope>NUCLEOTIDE SEQUENCE</scope>
    <source>
        <strain evidence="3">CBS 314.62</strain>
    </source>
</reference>
<feature type="region of interest" description="Disordered" evidence="1">
    <location>
        <begin position="289"/>
        <end position="382"/>
    </location>
</feature>
<feature type="domain" description="UspA" evidence="2">
    <location>
        <begin position="498"/>
        <end position="561"/>
    </location>
</feature>
<dbReference type="PANTHER" id="PTHR46100:SF4">
    <property type="entry name" value="USPA DOMAIN-CONTAINING PROTEIN"/>
    <property type="match status" value="1"/>
</dbReference>
<proteinExistence type="predicted"/>
<feature type="compositionally biased region" description="Acidic residues" evidence="1">
    <location>
        <begin position="323"/>
        <end position="340"/>
    </location>
</feature>
<dbReference type="PANTHER" id="PTHR46100">
    <property type="entry name" value="IMP2'P"/>
    <property type="match status" value="1"/>
</dbReference>
<gene>
    <name evidence="3" type="ORF">B0T22DRAFT_521885</name>
</gene>
<dbReference type="AlphaFoldDB" id="A0AAE0X0Y4"/>
<evidence type="ECO:0000313" key="3">
    <source>
        <dbReference type="EMBL" id="KAK3682543.1"/>
    </source>
</evidence>
<dbReference type="CDD" id="cd23659">
    <property type="entry name" value="USP_At3g01520-like"/>
    <property type="match status" value="1"/>
</dbReference>
<organism evidence="3 4">
    <name type="scientific">Podospora appendiculata</name>
    <dbReference type="NCBI Taxonomy" id="314037"/>
    <lineage>
        <taxon>Eukaryota</taxon>
        <taxon>Fungi</taxon>
        <taxon>Dikarya</taxon>
        <taxon>Ascomycota</taxon>
        <taxon>Pezizomycotina</taxon>
        <taxon>Sordariomycetes</taxon>
        <taxon>Sordariomycetidae</taxon>
        <taxon>Sordariales</taxon>
        <taxon>Podosporaceae</taxon>
        <taxon>Podospora</taxon>
    </lineage>
</organism>
<feature type="compositionally biased region" description="Basic and acidic residues" evidence="1">
    <location>
        <begin position="341"/>
        <end position="351"/>
    </location>
</feature>
<keyword evidence="4" id="KW-1185">Reference proteome</keyword>
<sequence length="732" mass="79226">MARRQPMSMEAMMDEERREVLALLEGVQPTRPRAPSLLEGRSPSPFTTPRSPVRSMLDIGDDPPSPTSPRSVGVNAHTKQRSQSLAPVRSMLDVDSPPLPPVRSMLVVDSPPPSISSPRQALSHPSSPVETNSRAYAANQALPPRSMSDAAMKPADFGPRSSGSRLDPTDYQFGGIITHSSGHTLPKRVTQGGKRQGPGSSSMAEVMRGNDVSGLVLPGDKGRHYPLGGAPPRIQKSKSKSPHSRLSLRSNSPHINLPERPLSPAGQALIAETMNYDNAYRRLSDAALARSGGSLSELGRRKRSDDAGNGRLAKDYLSPDGDLLVEDSSEDGGSSSEDEGERGRRAARSYDRVGAGHGISPQSTGSTSPETKKTAQSLMAAAEEERIQVASQQPAYHYRSLLDEPEITITGPSGDRVRHAKTGIHPATSFDLSPSGSRTPVDSDTEADITDIKRAQKLAFSMTQIMDTPESHRTIQIITRGEYAKLVQEGEEEHRRPRKYLVATDLSEESTHALEWAIGTVLRDGDTLLAIYCVDEETGIVPGDGVPDEPKAIKEQATAIDVITTSKMPITPGGTVLPLHHKISPLSFAGDGTGASVSPAPFGKERSKAQEERYRAVQDISERVTKLLRKTRLQVRVIVEVLHCKNPRHLITEVIDLVSPTLVILGSRGRSALKGVILGSFSNYLVTKSSVPVMVARKRLRKQTKYKRLPATHQVNNINNPTARSLANAKID</sequence>
<evidence type="ECO:0000259" key="2">
    <source>
        <dbReference type="Pfam" id="PF00582"/>
    </source>
</evidence>
<evidence type="ECO:0000256" key="1">
    <source>
        <dbReference type="SAM" id="MobiDB-lite"/>
    </source>
</evidence>
<feature type="region of interest" description="Disordered" evidence="1">
    <location>
        <begin position="424"/>
        <end position="445"/>
    </location>
</feature>
<name>A0AAE0X0Y4_9PEZI</name>
<dbReference type="Pfam" id="PF00582">
    <property type="entry name" value="Usp"/>
    <property type="match status" value="2"/>
</dbReference>
<dbReference type="Proteomes" id="UP001270362">
    <property type="component" value="Unassembled WGS sequence"/>
</dbReference>
<feature type="compositionally biased region" description="Polar residues" evidence="1">
    <location>
        <begin position="430"/>
        <end position="442"/>
    </location>
</feature>
<dbReference type="EMBL" id="JAULSO010000005">
    <property type="protein sequence ID" value="KAK3682543.1"/>
    <property type="molecule type" value="Genomic_DNA"/>
</dbReference>
<reference evidence="3" key="1">
    <citation type="journal article" date="2023" name="Mol. Phylogenet. Evol.">
        <title>Genome-scale phylogeny and comparative genomics of the fungal order Sordariales.</title>
        <authorList>
            <person name="Hensen N."/>
            <person name="Bonometti L."/>
            <person name="Westerberg I."/>
            <person name="Brannstrom I.O."/>
            <person name="Guillou S."/>
            <person name="Cros-Aarteil S."/>
            <person name="Calhoun S."/>
            <person name="Haridas S."/>
            <person name="Kuo A."/>
            <person name="Mondo S."/>
            <person name="Pangilinan J."/>
            <person name="Riley R."/>
            <person name="LaButti K."/>
            <person name="Andreopoulos B."/>
            <person name="Lipzen A."/>
            <person name="Chen C."/>
            <person name="Yan M."/>
            <person name="Daum C."/>
            <person name="Ng V."/>
            <person name="Clum A."/>
            <person name="Steindorff A."/>
            <person name="Ohm R.A."/>
            <person name="Martin F."/>
            <person name="Silar P."/>
            <person name="Natvig D.O."/>
            <person name="Lalanne C."/>
            <person name="Gautier V."/>
            <person name="Ament-Velasquez S.L."/>
            <person name="Kruys A."/>
            <person name="Hutchinson M.I."/>
            <person name="Powell A.J."/>
            <person name="Barry K."/>
            <person name="Miller A.N."/>
            <person name="Grigoriev I.V."/>
            <person name="Debuchy R."/>
            <person name="Gladieux P."/>
            <person name="Hiltunen Thoren M."/>
            <person name="Johannesson H."/>
        </authorList>
    </citation>
    <scope>NUCLEOTIDE SEQUENCE</scope>
    <source>
        <strain evidence="3">CBS 314.62</strain>
    </source>
</reference>